<dbReference type="InterPro" id="IPR017441">
    <property type="entry name" value="Protein_kinase_ATP_BS"/>
</dbReference>
<dbReference type="InterPro" id="IPR053235">
    <property type="entry name" value="Ser_Thr_kinase"/>
</dbReference>
<dbReference type="PROSITE" id="PS00107">
    <property type="entry name" value="PROTEIN_KINASE_ATP"/>
    <property type="match status" value="1"/>
</dbReference>
<dbReference type="PROSITE" id="PS50011">
    <property type="entry name" value="PROTEIN_KINASE_DOM"/>
    <property type="match status" value="1"/>
</dbReference>
<dbReference type="Gene3D" id="1.10.510.10">
    <property type="entry name" value="Transferase(Phosphotransferase) domain 1"/>
    <property type="match status" value="1"/>
</dbReference>
<dbReference type="EMBL" id="JACICC010000008">
    <property type="protein sequence ID" value="MBB3810872.1"/>
    <property type="molecule type" value="Genomic_DNA"/>
</dbReference>
<dbReference type="SUPFAM" id="SSF56112">
    <property type="entry name" value="Protein kinase-like (PK-like)"/>
    <property type="match status" value="1"/>
</dbReference>
<evidence type="ECO:0000256" key="1">
    <source>
        <dbReference type="PROSITE-ProRule" id="PRU10141"/>
    </source>
</evidence>
<keyword evidence="3" id="KW-0808">Transferase</keyword>
<sequence>MLPNQSGYGSLAALIPDEFQIVDRLGYGRTGELFRVRNRRNNEEVVLKLTATQFAEHSPQHEATFQKTCSHENIVRIIKTYDCGTTFIMAMEYMPDGSLADLLARKFVPVAQSIAYCRQALAGLGWVHRNRIIHRDVTADNIMLAGETAKLSDFGAAQHQETGRIVSDLLYGPYIPPETVAGAGFSVATDIFGMGLTLLRAANNQYAFHTRLSQARKSMQDGENIADVVGFQGYVPEKLKRIIRKAVASDPACRYSTAGAFRQDLSRLDPVRYWRLVNESTWTCEYAGKEEIIRLYPAQYATVLHTVGGRTRAKTVHASRLEASNHMLSIVAKSTLQ</sequence>
<feature type="domain" description="Protein kinase" evidence="2">
    <location>
        <begin position="19"/>
        <end position="268"/>
    </location>
</feature>
<dbReference type="GO" id="GO:0005737">
    <property type="term" value="C:cytoplasm"/>
    <property type="evidence" value="ECO:0007669"/>
    <property type="project" value="TreeGrafter"/>
</dbReference>
<dbReference type="InterPro" id="IPR008266">
    <property type="entry name" value="Tyr_kinase_AS"/>
</dbReference>
<reference evidence="3 4" key="1">
    <citation type="submission" date="2020-08" db="EMBL/GenBank/DDBJ databases">
        <title>Genomic Encyclopedia of Type Strains, Phase IV (KMG-IV): sequencing the most valuable type-strain genomes for metagenomic binning, comparative biology and taxonomic classification.</title>
        <authorList>
            <person name="Goeker M."/>
        </authorList>
    </citation>
    <scope>NUCLEOTIDE SEQUENCE [LARGE SCALE GENOMIC DNA]</scope>
    <source>
        <strain evidence="3 4">DSM 28760</strain>
    </source>
</reference>
<dbReference type="Pfam" id="PF00069">
    <property type="entry name" value="Pkinase"/>
    <property type="match status" value="1"/>
</dbReference>
<proteinExistence type="predicted"/>
<comment type="caution">
    <text evidence="3">The sequence shown here is derived from an EMBL/GenBank/DDBJ whole genome shotgun (WGS) entry which is preliminary data.</text>
</comment>
<dbReference type="GO" id="GO:0005524">
    <property type="term" value="F:ATP binding"/>
    <property type="evidence" value="ECO:0007669"/>
    <property type="project" value="UniProtKB-UniRule"/>
</dbReference>
<dbReference type="PROSITE" id="PS00109">
    <property type="entry name" value="PROTEIN_KINASE_TYR"/>
    <property type="match status" value="1"/>
</dbReference>
<evidence type="ECO:0000313" key="4">
    <source>
        <dbReference type="Proteomes" id="UP000537592"/>
    </source>
</evidence>
<dbReference type="Proteomes" id="UP000537592">
    <property type="component" value="Unassembled WGS sequence"/>
</dbReference>
<name>A0A7W5Z723_9HYPH</name>
<organism evidence="3 4">
    <name type="scientific">Pseudochelatococcus contaminans</name>
    <dbReference type="NCBI Taxonomy" id="1538103"/>
    <lineage>
        <taxon>Bacteria</taxon>
        <taxon>Pseudomonadati</taxon>
        <taxon>Pseudomonadota</taxon>
        <taxon>Alphaproteobacteria</taxon>
        <taxon>Hyphomicrobiales</taxon>
        <taxon>Chelatococcaceae</taxon>
        <taxon>Pseudochelatococcus</taxon>
    </lineage>
</organism>
<evidence type="ECO:0000313" key="3">
    <source>
        <dbReference type="EMBL" id="MBB3810872.1"/>
    </source>
</evidence>
<dbReference type="CDD" id="cd14014">
    <property type="entry name" value="STKc_PknB_like"/>
    <property type="match status" value="1"/>
</dbReference>
<protein>
    <submittedName>
        <fullName evidence="3">Serine/threonine-protein kinase</fullName>
        <ecNumber evidence="3">2.7.11.1</ecNumber>
    </submittedName>
</protein>
<dbReference type="InterPro" id="IPR000719">
    <property type="entry name" value="Prot_kinase_dom"/>
</dbReference>
<feature type="binding site" evidence="1">
    <location>
        <position position="48"/>
    </location>
    <ligand>
        <name>ATP</name>
        <dbReference type="ChEBI" id="CHEBI:30616"/>
    </ligand>
</feature>
<evidence type="ECO:0000259" key="2">
    <source>
        <dbReference type="PROSITE" id="PS50011"/>
    </source>
</evidence>
<dbReference type="GO" id="GO:0004674">
    <property type="term" value="F:protein serine/threonine kinase activity"/>
    <property type="evidence" value="ECO:0007669"/>
    <property type="project" value="UniProtKB-EC"/>
</dbReference>
<dbReference type="PANTHER" id="PTHR24361:SF785">
    <property type="entry name" value="DUAL SPECIFICITY MITOGEN-ACTIVATED PROTEIN KINASE KINASE 1"/>
    <property type="match status" value="1"/>
</dbReference>
<dbReference type="EC" id="2.7.11.1" evidence="3"/>
<keyword evidence="1" id="KW-0547">Nucleotide-binding</keyword>
<keyword evidence="3" id="KW-0418">Kinase</keyword>
<dbReference type="PANTHER" id="PTHR24361">
    <property type="entry name" value="MITOGEN-ACTIVATED KINASE KINASE KINASE"/>
    <property type="match status" value="1"/>
</dbReference>
<dbReference type="AlphaFoldDB" id="A0A7W5Z723"/>
<gene>
    <name evidence="3" type="ORF">FHS81_002978</name>
</gene>
<keyword evidence="1" id="KW-0067">ATP-binding</keyword>
<accession>A0A7W5Z723</accession>
<keyword evidence="4" id="KW-1185">Reference proteome</keyword>
<dbReference type="InterPro" id="IPR011009">
    <property type="entry name" value="Kinase-like_dom_sf"/>
</dbReference>